<accession>A0A395SJA4</accession>
<feature type="region of interest" description="Disordered" evidence="1">
    <location>
        <begin position="47"/>
        <end position="66"/>
    </location>
</feature>
<proteinExistence type="predicted"/>
<reference evidence="2 3" key="1">
    <citation type="journal article" date="2018" name="PLoS Pathog.">
        <title>Evolution of structural diversity of trichothecenes, a family of toxins produced by plant pathogenic and entomopathogenic fungi.</title>
        <authorList>
            <person name="Proctor R.H."/>
            <person name="McCormick S.P."/>
            <person name="Kim H.S."/>
            <person name="Cardoza R.E."/>
            <person name="Stanley A.M."/>
            <person name="Lindo L."/>
            <person name="Kelly A."/>
            <person name="Brown D.W."/>
            <person name="Lee T."/>
            <person name="Vaughan M.M."/>
            <person name="Alexander N.J."/>
            <person name="Busman M."/>
            <person name="Gutierrez S."/>
        </authorList>
    </citation>
    <scope>NUCLEOTIDE SEQUENCE [LARGE SCALE GENOMIC DNA]</scope>
    <source>
        <strain evidence="2 3">NRRL 3299</strain>
    </source>
</reference>
<dbReference type="AlphaFoldDB" id="A0A395SJA4"/>
<comment type="caution">
    <text evidence="2">The sequence shown here is derived from an EMBL/GenBank/DDBJ whole genome shotgun (WGS) entry which is preliminary data.</text>
</comment>
<evidence type="ECO:0000313" key="3">
    <source>
        <dbReference type="Proteomes" id="UP000266152"/>
    </source>
</evidence>
<feature type="region of interest" description="Disordered" evidence="1">
    <location>
        <begin position="556"/>
        <end position="602"/>
    </location>
</feature>
<gene>
    <name evidence="2" type="ORF">FSPOR_2735</name>
</gene>
<protein>
    <submittedName>
        <fullName evidence="2">Uncharacterized protein</fullName>
    </submittedName>
</protein>
<keyword evidence="3" id="KW-1185">Reference proteome</keyword>
<evidence type="ECO:0000313" key="2">
    <source>
        <dbReference type="EMBL" id="RGP72523.1"/>
    </source>
</evidence>
<feature type="compositionally biased region" description="Acidic residues" evidence="1">
    <location>
        <begin position="567"/>
        <end position="602"/>
    </location>
</feature>
<evidence type="ECO:0000256" key="1">
    <source>
        <dbReference type="SAM" id="MobiDB-lite"/>
    </source>
</evidence>
<organism evidence="2 3">
    <name type="scientific">Fusarium sporotrichioides</name>
    <dbReference type="NCBI Taxonomy" id="5514"/>
    <lineage>
        <taxon>Eukaryota</taxon>
        <taxon>Fungi</taxon>
        <taxon>Dikarya</taxon>
        <taxon>Ascomycota</taxon>
        <taxon>Pezizomycotina</taxon>
        <taxon>Sordariomycetes</taxon>
        <taxon>Hypocreomycetidae</taxon>
        <taxon>Hypocreales</taxon>
        <taxon>Nectriaceae</taxon>
        <taxon>Fusarium</taxon>
    </lineage>
</organism>
<name>A0A395SJA4_FUSSP</name>
<feature type="compositionally biased region" description="Polar residues" evidence="1">
    <location>
        <begin position="8"/>
        <end position="19"/>
    </location>
</feature>
<sequence length="602" mass="69735">MSNHHQDNTTTQTSSSEATPTRPRQEGKLALLPTEILLQILNETELKQQTSEPFPTDSVLTESSSGSIYRRDDIPEEPVYTNILSAPDLRSLAKASSSLFYHLRPSFYLADNCHVFRSALEHADVDAMKRCVEFGAAPDMHWELNYACKCKHRRRHSSHRPIDVLLESVQNGSIALNKSIEALQWLLDNGYEVHEQRPPIQDLSASTMLSASKEEMEEWSAQIETLMPEVLIHTLAKSTHDRDRTEGICQMIYMLLGQGYLIPYRLNAFTVGESRNENYRPTDVAMMSHCPLHFLEALLELYKRHNAHDQITADTCPETMASWVGWLAGNPDWVWTAAAEQKWKHECNLGDLAWNLFSDLLDPKRGWKEAYYGEAADIFEEKIKLLGKYNFIDKTETQVLRGLLEDLRCFVNMAESLGGLDMARDGKKCWNILCDTLRPLAVSLMPVFRQQRRHRVHRFVMDNRWDPWALYYRKLLQVIDISAEPPYPWTEEGDLWEPGEAGGFVRDKGFERVRRYSRFFRWFDQKPIWVKYDYDGYLEEIHKEWLKRKQMTKEELDALDVGGNETDSSESDWVEEEEAFDETDEDEDGAQDSQDEDDVALS</sequence>
<dbReference type="EMBL" id="PXOF01000034">
    <property type="protein sequence ID" value="RGP72523.1"/>
    <property type="molecule type" value="Genomic_DNA"/>
</dbReference>
<feature type="region of interest" description="Disordered" evidence="1">
    <location>
        <begin position="1"/>
        <end position="28"/>
    </location>
</feature>
<dbReference type="Proteomes" id="UP000266152">
    <property type="component" value="Unassembled WGS sequence"/>
</dbReference>